<dbReference type="AlphaFoldDB" id="A0A0R2XR82"/>
<comment type="function">
    <text evidence="8">Catalyzes the deamination of adenosine to inosine at the wobble position 34 of tRNA(Arg2).</text>
</comment>
<dbReference type="PROSITE" id="PS51747">
    <property type="entry name" value="CYT_DCMP_DEAMINASES_2"/>
    <property type="match status" value="1"/>
</dbReference>
<feature type="domain" description="CMP/dCMP-type deaminase" evidence="9">
    <location>
        <begin position="12"/>
        <end position="131"/>
    </location>
</feature>
<dbReference type="PANTHER" id="PTHR11079:SF202">
    <property type="entry name" value="TRNA-SPECIFIC ADENOSINE DEAMINASE"/>
    <property type="match status" value="1"/>
</dbReference>
<feature type="binding site" evidence="8">
    <location>
        <position position="93"/>
    </location>
    <ligand>
        <name>Zn(2+)</name>
        <dbReference type="ChEBI" id="CHEBI:29105"/>
        <note>catalytic</note>
    </ligand>
</feature>
<keyword evidence="4 8" id="KW-0479">Metal-binding</keyword>
<evidence type="ECO:0000256" key="6">
    <source>
        <dbReference type="ARBA" id="ARBA00022833"/>
    </source>
</evidence>
<dbReference type="InterPro" id="IPR016192">
    <property type="entry name" value="APOBEC/CMP_deaminase_Zn-bd"/>
</dbReference>
<dbReference type="CDD" id="cd01285">
    <property type="entry name" value="nucleoside_deaminase"/>
    <property type="match status" value="1"/>
</dbReference>
<dbReference type="SUPFAM" id="SSF53927">
    <property type="entry name" value="Cytidine deaminase-like"/>
    <property type="match status" value="1"/>
</dbReference>
<dbReference type="Gene3D" id="3.40.140.10">
    <property type="entry name" value="Cytidine Deaminase, domain 2"/>
    <property type="match status" value="1"/>
</dbReference>
<evidence type="ECO:0000256" key="5">
    <source>
        <dbReference type="ARBA" id="ARBA00022801"/>
    </source>
</evidence>
<evidence type="ECO:0000256" key="4">
    <source>
        <dbReference type="ARBA" id="ARBA00022723"/>
    </source>
</evidence>
<dbReference type="GO" id="GO:0008270">
    <property type="term" value="F:zinc ion binding"/>
    <property type="evidence" value="ECO:0007669"/>
    <property type="project" value="UniProtKB-UniRule"/>
</dbReference>
<evidence type="ECO:0000256" key="7">
    <source>
        <dbReference type="ARBA" id="ARBA00048045"/>
    </source>
</evidence>
<keyword evidence="6 8" id="KW-0862">Zinc</keyword>
<dbReference type="InterPro" id="IPR016193">
    <property type="entry name" value="Cytidine_deaminase-like"/>
</dbReference>
<dbReference type="GO" id="GO:0052717">
    <property type="term" value="F:tRNA-specific adenosine-34 deaminase activity"/>
    <property type="evidence" value="ECO:0007669"/>
    <property type="project" value="UniProtKB-UniRule"/>
</dbReference>
<feature type="binding site" evidence="8">
    <location>
        <position position="96"/>
    </location>
    <ligand>
        <name>Zn(2+)</name>
        <dbReference type="ChEBI" id="CHEBI:29105"/>
        <note>catalytic</note>
    </ligand>
</feature>
<comment type="caution">
    <text evidence="10">The sequence shown here is derived from an EMBL/GenBank/DDBJ whole genome shotgun (WGS) entry which is preliminary data.</text>
</comment>
<feature type="binding site" evidence="8">
    <location>
        <position position="63"/>
    </location>
    <ligand>
        <name>Zn(2+)</name>
        <dbReference type="ChEBI" id="CHEBI:29105"/>
        <note>catalytic</note>
    </ligand>
</feature>
<dbReference type="PROSITE" id="PS00903">
    <property type="entry name" value="CYT_DCMP_DEAMINASES_1"/>
    <property type="match status" value="1"/>
</dbReference>
<organism evidence="10 11">
    <name type="scientific">OM182 bacterium BACL3 MAG-120531-bin86</name>
    <dbReference type="NCBI Taxonomy" id="1655628"/>
    <lineage>
        <taxon>Bacteria</taxon>
        <taxon>Pseudomonadati</taxon>
        <taxon>Pseudomonadota</taxon>
        <taxon>Gammaproteobacteria</taxon>
        <taxon>OMG group</taxon>
        <taxon>OM182 clade</taxon>
    </lineage>
</organism>
<accession>A0A0R2XR82</accession>
<proteinExistence type="inferred from homology"/>
<comment type="similarity">
    <text evidence="1">Belongs to the cytidine and deoxycytidylate deaminase family. ADAT2 subfamily.</text>
</comment>
<dbReference type="InterPro" id="IPR028883">
    <property type="entry name" value="tRNA_aden_deaminase"/>
</dbReference>
<dbReference type="InterPro" id="IPR002125">
    <property type="entry name" value="CMP_dCMP_dom"/>
</dbReference>
<dbReference type="FunFam" id="3.40.140.10:FF:000005">
    <property type="entry name" value="tRNA-specific adenosine deaminase"/>
    <property type="match status" value="1"/>
</dbReference>
<name>A0A0R2XR82_9GAMM</name>
<evidence type="ECO:0000256" key="8">
    <source>
        <dbReference type="HAMAP-Rule" id="MF_00972"/>
    </source>
</evidence>
<sequence>MTDSADTPVSIAQDTAWMRLAIEQAHQAESLGEVPVGAVLVIDGALVAAAFNAPISGCDPSAHAEIAVLRKAAELRKNYRLPFSTLYVTIEPCTMCMGAMIHSRVQRVVFGAREPRAGAVVSQLQLAGQSFYNHQIEVTEGVLADDCGALVSTFFRAKRRR</sequence>
<protein>
    <recommendedName>
        <fullName evidence="8">tRNA-specific adenosine deaminase</fullName>
        <ecNumber evidence="8">3.5.4.33</ecNumber>
    </recommendedName>
</protein>
<comment type="catalytic activity">
    <reaction evidence="7 8">
        <text>adenosine(34) in tRNA + H2O + H(+) = inosine(34) in tRNA + NH4(+)</text>
        <dbReference type="Rhea" id="RHEA:43168"/>
        <dbReference type="Rhea" id="RHEA-COMP:10373"/>
        <dbReference type="Rhea" id="RHEA-COMP:10374"/>
        <dbReference type="ChEBI" id="CHEBI:15377"/>
        <dbReference type="ChEBI" id="CHEBI:15378"/>
        <dbReference type="ChEBI" id="CHEBI:28938"/>
        <dbReference type="ChEBI" id="CHEBI:74411"/>
        <dbReference type="ChEBI" id="CHEBI:82852"/>
        <dbReference type="EC" id="3.5.4.33"/>
    </reaction>
</comment>
<gene>
    <name evidence="8" type="primary">tadA</name>
    <name evidence="10" type="ORF">ABS26_10260</name>
</gene>
<dbReference type="PANTHER" id="PTHR11079">
    <property type="entry name" value="CYTOSINE DEAMINASE FAMILY MEMBER"/>
    <property type="match status" value="1"/>
</dbReference>
<dbReference type="EC" id="3.5.4.33" evidence="8"/>
<evidence type="ECO:0000256" key="2">
    <source>
        <dbReference type="ARBA" id="ARBA00011738"/>
    </source>
</evidence>
<dbReference type="Pfam" id="PF00383">
    <property type="entry name" value="dCMP_cyt_deam_1"/>
    <property type="match status" value="1"/>
</dbReference>
<dbReference type="GO" id="GO:0002100">
    <property type="term" value="P:tRNA wobble adenosine to inosine editing"/>
    <property type="evidence" value="ECO:0007669"/>
    <property type="project" value="UniProtKB-UniRule"/>
</dbReference>
<reference evidence="10 11" key="1">
    <citation type="submission" date="2015-10" db="EMBL/GenBank/DDBJ databases">
        <title>Metagenome-Assembled Genomes uncover a global brackish microbiome.</title>
        <authorList>
            <person name="Hugerth L.W."/>
            <person name="Larsson J."/>
            <person name="Alneberg J."/>
            <person name="Lindh M.V."/>
            <person name="Legrand C."/>
            <person name="Pinhassi J."/>
            <person name="Andersson A.F."/>
        </authorList>
    </citation>
    <scope>NUCLEOTIDE SEQUENCE [LARGE SCALE GENOMIC DNA]</scope>
    <source>
        <strain evidence="10">BACL3 MAG-120531-bin86</strain>
    </source>
</reference>
<evidence type="ECO:0000256" key="1">
    <source>
        <dbReference type="ARBA" id="ARBA00010669"/>
    </source>
</evidence>
<dbReference type="NCBIfam" id="NF008113">
    <property type="entry name" value="PRK10860.1"/>
    <property type="match status" value="1"/>
</dbReference>
<keyword evidence="5 8" id="KW-0378">Hydrolase</keyword>
<dbReference type="Proteomes" id="UP000052124">
    <property type="component" value="Unassembled WGS sequence"/>
</dbReference>
<dbReference type="HAMAP" id="MF_00972">
    <property type="entry name" value="tRNA_aden_deaminase"/>
    <property type="match status" value="1"/>
</dbReference>
<dbReference type="EMBL" id="LIDH01000133">
    <property type="protein sequence ID" value="KRP38498.1"/>
    <property type="molecule type" value="Genomic_DNA"/>
</dbReference>
<evidence type="ECO:0000313" key="10">
    <source>
        <dbReference type="EMBL" id="KRP38498.1"/>
    </source>
</evidence>
<keyword evidence="3 8" id="KW-0819">tRNA processing</keyword>
<feature type="active site" description="Proton donor" evidence="8">
    <location>
        <position position="65"/>
    </location>
</feature>
<evidence type="ECO:0000259" key="9">
    <source>
        <dbReference type="PROSITE" id="PS51747"/>
    </source>
</evidence>
<evidence type="ECO:0000313" key="11">
    <source>
        <dbReference type="Proteomes" id="UP000052124"/>
    </source>
</evidence>
<evidence type="ECO:0000256" key="3">
    <source>
        <dbReference type="ARBA" id="ARBA00022694"/>
    </source>
</evidence>
<comment type="cofactor">
    <cofactor evidence="8">
        <name>Zn(2+)</name>
        <dbReference type="ChEBI" id="CHEBI:29105"/>
    </cofactor>
    <text evidence="8">Binds 1 zinc ion per subunit.</text>
</comment>
<comment type="subunit">
    <text evidence="2 8">Homodimer.</text>
</comment>